<dbReference type="Proteomes" id="UP001211044">
    <property type="component" value="Chromosome"/>
</dbReference>
<accession>A0AB38XN20</accession>
<sequence>MRVRTAAAIATILVTVALCVLGFTYADIRNPDPRDEGQIIVIDRAE</sequence>
<dbReference type="EMBL" id="CP116394">
    <property type="protein sequence ID" value="WCE45627.1"/>
    <property type="molecule type" value="Genomic_DNA"/>
</dbReference>
<reference evidence="1" key="1">
    <citation type="submission" date="2023-01" db="EMBL/GenBank/DDBJ databases">
        <title>Comparative Genomic Analysis of the Clinically-Derived Winkia Strain NY0527 Provides Evidence into the Taxonomic Reassignment of Winkia neuii and Characterizes Their Virulence Traits.</title>
        <authorList>
            <person name="Cai X."/>
            <person name="Peng Y."/>
            <person name="Li M."/>
            <person name="Qiu Y."/>
            <person name="Wang Y."/>
            <person name="Xu L."/>
            <person name="Hou Q."/>
        </authorList>
    </citation>
    <scope>NUCLEOTIDE SEQUENCE</scope>
    <source>
        <strain evidence="1">NY0527</strain>
    </source>
</reference>
<evidence type="ECO:0000313" key="1">
    <source>
        <dbReference type="EMBL" id="WCE45627.1"/>
    </source>
</evidence>
<dbReference type="AlphaFoldDB" id="A0AB38XN20"/>
<gene>
    <name evidence="1" type="ORF">PIG85_08225</name>
</gene>
<evidence type="ECO:0000313" key="2">
    <source>
        <dbReference type="Proteomes" id="UP001211044"/>
    </source>
</evidence>
<organism evidence="1 2">
    <name type="scientific">Winkia neuii subsp. anitrata</name>
    <dbReference type="NCBI Taxonomy" id="29318"/>
    <lineage>
        <taxon>Bacteria</taxon>
        <taxon>Bacillati</taxon>
        <taxon>Actinomycetota</taxon>
        <taxon>Actinomycetes</taxon>
        <taxon>Actinomycetales</taxon>
        <taxon>Actinomycetaceae</taxon>
        <taxon>Winkia</taxon>
    </lineage>
</organism>
<name>A0AB38XN20_9ACTO</name>
<dbReference type="RefSeq" id="WP_004807396.1">
    <property type="nucleotide sequence ID" value="NZ_CP116394.1"/>
</dbReference>
<proteinExistence type="predicted"/>
<protein>
    <submittedName>
        <fullName evidence="1">Uncharacterized protein</fullName>
    </submittedName>
</protein>
<dbReference type="KEGG" id="wne:PIG85_08225"/>